<dbReference type="RefSeq" id="WP_149401188.1">
    <property type="nucleotide sequence ID" value="NZ_BIXY01000019.1"/>
</dbReference>
<dbReference type="EMBL" id="BIXY01000019">
    <property type="protein sequence ID" value="GCF08194.1"/>
    <property type="molecule type" value="Genomic_DNA"/>
</dbReference>
<name>A0A5A5TBA0_9CHLR</name>
<evidence type="ECO:0000313" key="4">
    <source>
        <dbReference type="EMBL" id="GCF08194.1"/>
    </source>
</evidence>
<dbReference type="InterPro" id="IPR010895">
    <property type="entry name" value="CHRD"/>
</dbReference>
<evidence type="ECO:0000256" key="1">
    <source>
        <dbReference type="ARBA" id="ARBA00010457"/>
    </source>
</evidence>
<proteinExistence type="inferred from homology"/>
<comment type="caution">
    <text evidence="4">The sequence shown here is derived from an EMBL/GenBank/DDBJ whole genome shotgun (WGS) entry which is preliminary data.</text>
</comment>
<dbReference type="OrthoDB" id="4617389at2"/>
<dbReference type="GO" id="GO:0006801">
    <property type="term" value="P:superoxide metabolic process"/>
    <property type="evidence" value="ECO:0007669"/>
    <property type="project" value="InterPro"/>
</dbReference>
<feature type="signal peptide" evidence="2">
    <location>
        <begin position="1"/>
        <end position="28"/>
    </location>
</feature>
<evidence type="ECO:0000256" key="2">
    <source>
        <dbReference type="SAM" id="SignalP"/>
    </source>
</evidence>
<dbReference type="SUPFAM" id="SSF49329">
    <property type="entry name" value="Cu,Zn superoxide dismutase-like"/>
    <property type="match status" value="1"/>
</dbReference>
<feature type="domain" description="CHRD" evidence="3">
    <location>
        <begin position="176"/>
        <end position="262"/>
    </location>
</feature>
<feature type="chain" id="PRO_5022934550" description="CHRD domain-containing protein" evidence="2">
    <location>
        <begin position="29"/>
        <end position="292"/>
    </location>
</feature>
<sequence>MRKFLKKIALMGMLFTTALTVWTTPSLAVMHTANDQQGLVNLQHTPNGTVTFTRDLISNSVIVLINLQGLQPYTIHPAGIARASCETGNNDTPQAIYQRLSTIVADKAGHGISRTVIYGSSIEDVRGNTHSVNVYSDATFPSPIATIAVTCGNIGMTNQQGTMLNYIAPLGNTLDANQNVSGTAELFLHKKTLTVEVHLTGLVPGSVHMNHIHAGSTEKSLSGAVLYDLTPLVADATGTADALTILHHVSAIPSHGWFINVHFGTDLTTQVDYDVIASGDIVTTTGSYGTIF</sequence>
<reference evidence="4 5" key="1">
    <citation type="submission" date="2019-01" db="EMBL/GenBank/DDBJ databases">
        <title>Draft genome sequence of Dictyobacter sp. Uno17.</title>
        <authorList>
            <person name="Wang C.M."/>
            <person name="Zheng Y."/>
            <person name="Sakai Y."/>
            <person name="Abe K."/>
            <person name="Yokota A."/>
            <person name="Yabe S."/>
        </authorList>
    </citation>
    <scope>NUCLEOTIDE SEQUENCE [LARGE SCALE GENOMIC DNA]</scope>
    <source>
        <strain evidence="4 5">Uno17</strain>
    </source>
</reference>
<dbReference type="GO" id="GO:0046872">
    <property type="term" value="F:metal ion binding"/>
    <property type="evidence" value="ECO:0007669"/>
    <property type="project" value="InterPro"/>
</dbReference>
<evidence type="ECO:0000259" key="3">
    <source>
        <dbReference type="Pfam" id="PF07452"/>
    </source>
</evidence>
<evidence type="ECO:0000313" key="5">
    <source>
        <dbReference type="Proteomes" id="UP000322530"/>
    </source>
</evidence>
<keyword evidence="5" id="KW-1185">Reference proteome</keyword>
<dbReference type="InterPro" id="IPR036423">
    <property type="entry name" value="SOD-like_Cu/Zn_dom_sf"/>
</dbReference>
<comment type="similarity">
    <text evidence="1">Belongs to the Cu-Zn superoxide dismutase family.</text>
</comment>
<dbReference type="Proteomes" id="UP000322530">
    <property type="component" value="Unassembled WGS sequence"/>
</dbReference>
<protein>
    <recommendedName>
        <fullName evidence="3">CHRD domain-containing protein</fullName>
    </recommendedName>
</protein>
<keyword evidence="2" id="KW-0732">Signal</keyword>
<dbReference type="AlphaFoldDB" id="A0A5A5TBA0"/>
<organism evidence="4 5">
    <name type="scientific">Dictyobacter arantiisoli</name>
    <dbReference type="NCBI Taxonomy" id="2014874"/>
    <lineage>
        <taxon>Bacteria</taxon>
        <taxon>Bacillati</taxon>
        <taxon>Chloroflexota</taxon>
        <taxon>Ktedonobacteria</taxon>
        <taxon>Ktedonobacterales</taxon>
        <taxon>Dictyobacteraceae</taxon>
        <taxon>Dictyobacter</taxon>
    </lineage>
</organism>
<dbReference type="Pfam" id="PF07452">
    <property type="entry name" value="CHRD"/>
    <property type="match status" value="1"/>
</dbReference>
<accession>A0A5A5TBA0</accession>
<gene>
    <name evidence="4" type="ORF">KDI_17580</name>
</gene>